<dbReference type="SUPFAM" id="SSF81301">
    <property type="entry name" value="Nucleotidyltransferase"/>
    <property type="match status" value="1"/>
</dbReference>
<dbReference type="eggNOG" id="COG2320">
    <property type="taxonomic scope" value="Bacteria"/>
</dbReference>
<dbReference type="RefSeq" id="WP_420304851.1">
    <property type="nucleotide sequence ID" value="NZ_JGYP01000002.1"/>
</dbReference>
<dbReference type="AlphaFoldDB" id="A0A086ZG28"/>
<comment type="caution">
    <text evidence="1">The sequence shown here is derived from an EMBL/GenBank/DDBJ whole genome shotgun (WGS) entry which is preliminary data.</text>
</comment>
<dbReference type="Proteomes" id="UP000029096">
    <property type="component" value="Unassembled WGS sequence"/>
</dbReference>
<accession>A0A086ZG28</accession>
<dbReference type="Pfam" id="PF04229">
    <property type="entry name" value="GrpB"/>
    <property type="match status" value="1"/>
</dbReference>
<dbReference type="Gene3D" id="3.30.460.10">
    <property type="entry name" value="Beta Polymerase, domain 2"/>
    <property type="match status" value="1"/>
</dbReference>
<dbReference type="STRING" id="1437606.BBOH_1113"/>
<proteinExistence type="predicted"/>
<protein>
    <submittedName>
        <fullName evidence="1">GrpB domain-containing protein</fullName>
    </submittedName>
</protein>
<evidence type="ECO:0000313" key="2">
    <source>
        <dbReference type="Proteomes" id="UP000029096"/>
    </source>
</evidence>
<dbReference type="InterPro" id="IPR043519">
    <property type="entry name" value="NT_sf"/>
</dbReference>
<sequence>MMSRHTCRPSLRRGFVLDIREPWWYGHRMLRLEEPACNLHVWSLGAPEATRHRIFRDWLRGNEANRELYAAVKCGSVSTDGRRELVSRYNERKQETVRLIYSRAFIASGLIDPNTLPCDEFAFPCLCVTVWSPPF</sequence>
<gene>
    <name evidence="1" type="ORF">BBOH_1113</name>
</gene>
<evidence type="ECO:0000313" key="1">
    <source>
        <dbReference type="EMBL" id="KFI45478.1"/>
    </source>
</evidence>
<name>A0A086ZG28_9BIFI</name>
<dbReference type="EMBL" id="JGYP01000002">
    <property type="protein sequence ID" value="KFI45478.1"/>
    <property type="molecule type" value="Genomic_DNA"/>
</dbReference>
<dbReference type="InterPro" id="IPR007344">
    <property type="entry name" value="GrpB/CoaE"/>
</dbReference>
<reference evidence="1 2" key="1">
    <citation type="submission" date="2014-03" db="EMBL/GenBank/DDBJ databases">
        <title>Genomics of Bifidobacteria.</title>
        <authorList>
            <person name="Ventura M."/>
            <person name="Milani C."/>
            <person name="Lugli G.A."/>
        </authorList>
    </citation>
    <scope>NUCLEOTIDE SEQUENCE [LARGE SCALE GENOMIC DNA]</scope>
    <source>
        <strain evidence="1 2">DSM 22767</strain>
    </source>
</reference>
<organism evidence="1 2">
    <name type="scientific">Bifidobacterium bohemicum DSM 22767</name>
    <dbReference type="NCBI Taxonomy" id="1437606"/>
    <lineage>
        <taxon>Bacteria</taxon>
        <taxon>Bacillati</taxon>
        <taxon>Actinomycetota</taxon>
        <taxon>Actinomycetes</taxon>
        <taxon>Bifidobacteriales</taxon>
        <taxon>Bifidobacteriaceae</taxon>
        <taxon>Bifidobacterium</taxon>
    </lineage>
</organism>
<keyword evidence="2" id="KW-1185">Reference proteome</keyword>